<dbReference type="InterPro" id="IPR043128">
    <property type="entry name" value="Rev_trsase/Diguanyl_cyclase"/>
</dbReference>
<dbReference type="InterPro" id="IPR051320">
    <property type="entry name" value="Viral_Replic_Matur_Polypro"/>
</dbReference>
<dbReference type="InterPro" id="IPR000477">
    <property type="entry name" value="RT_dom"/>
</dbReference>
<accession>A0A0A9GB41</accession>
<dbReference type="PROSITE" id="PS50878">
    <property type="entry name" value="RT_POL"/>
    <property type="match status" value="1"/>
</dbReference>
<feature type="domain" description="Reverse transcriptase" evidence="1">
    <location>
        <begin position="1"/>
        <end position="138"/>
    </location>
</feature>
<proteinExistence type="predicted"/>
<dbReference type="InterPro" id="IPR043502">
    <property type="entry name" value="DNA/RNA_pol_sf"/>
</dbReference>
<dbReference type="CDD" id="cd01647">
    <property type="entry name" value="RT_LTR"/>
    <property type="match status" value="1"/>
</dbReference>
<name>A0A0A9GB41_ARUDO</name>
<dbReference type="AlphaFoldDB" id="A0A0A9GB41"/>
<dbReference type="SUPFAM" id="SSF56672">
    <property type="entry name" value="DNA/RNA polymerases"/>
    <property type="match status" value="1"/>
</dbReference>
<organism evidence="2">
    <name type="scientific">Arundo donax</name>
    <name type="common">Giant reed</name>
    <name type="synonym">Donax arundinaceus</name>
    <dbReference type="NCBI Taxonomy" id="35708"/>
    <lineage>
        <taxon>Eukaryota</taxon>
        <taxon>Viridiplantae</taxon>
        <taxon>Streptophyta</taxon>
        <taxon>Embryophyta</taxon>
        <taxon>Tracheophyta</taxon>
        <taxon>Spermatophyta</taxon>
        <taxon>Magnoliopsida</taxon>
        <taxon>Liliopsida</taxon>
        <taxon>Poales</taxon>
        <taxon>Poaceae</taxon>
        <taxon>PACMAD clade</taxon>
        <taxon>Arundinoideae</taxon>
        <taxon>Arundineae</taxon>
        <taxon>Arundo</taxon>
    </lineage>
</organism>
<dbReference type="Pfam" id="PF00078">
    <property type="entry name" value="RVT_1"/>
    <property type="match status" value="1"/>
</dbReference>
<reference evidence="2" key="1">
    <citation type="submission" date="2014-09" db="EMBL/GenBank/DDBJ databases">
        <authorList>
            <person name="Magalhaes I.L.F."/>
            <person name="Oliveira U."/>
            <person name="Santos F.R."/>
            <person name="Vidigal T.H.D.A."/>
            <person name="Brescovit A.D."/>
            <person name="Santos A.J."/>
        </authorList>
    </citation>
    <scope>NUCLEOTIDE SEQUENCE</scope>
    <source>
        <tissue evidence="2">Shoot tissue taken approximately 20 cm above the soil surface</tissue>
    </source>
</reference>
<dbReference type="Gene3D" id="3.10.10.10">
    <property type="entry name" value="HIV Type 1 Reverse Transcriptase, subunit A, domain 1"/>
    <property type="match status" value="1"/>
</dbReference>
<evidence type="ECO:0000313" key="2">
    <source>
        <dbReference type="EMBL" id="JAE22305.1"/>
    </source>
</evidence>
<protein>
    <recommendedName>
        <fullName evidence="1">Reverse transcriptase domain-containing protein</fullName>
    </recommendedName>
</protein>
<dbReference type="PANTHER" id="PTHR33064">
    <property type="entry name" value="POL PROTEIN"/>
    <property type="match status" value="1"/>
</dbReference>
<sequence length="165" mass="18971">MLVEDIAKTTFQTHNCHFEYKVMPYGLIEAPATFQRVMNVCLAPLLIKCVVVFIDDILIYSKTWEEHLEHKLVFDLLRQHQFKIKLSKFSFAKQVLSYLGHIISANGVATDPNKIAIIQKWPSPTDVKAVRSFLGLAGYYRKFVRNFGVLSRPLTNLLKKGQIFV</sequence>
<evidence type="ECO:0000259" key="1">
    <source>
        <dbReference type="PROSITE" id="PS50878"/>
    </source>
</evidence>
<dbReference type="FunFam" id="3.30.70.270:FF:000003">
    <property type="entry name" value="Transposon Ty3-G Gag-Pol polyprotein"/>
    <property type="match status" value="1"/>
</dbReference>
<reference evidence="2" key="2">
    <citation type="journal article" date="2015" name="Data Brief">
        <title>Shoot transcriptome of the giant reed, Arundo donax.</title>
        <authorList>
            <person name="Barrero R.A."/>
            <person name="Guerrero F.D."/>
            <person name="Moolhuijzen P."/>
            <person name="Goolsby J.A."/>
            <person name="Tidwell J."/>
            <person name="Bellgard S.E."/>
            <person name="Bellgard M.I."/>
        </authorList>
    </citation>
    <scope>NUCLEOTIDE SEQUENCE</scope>
    <source>
        <tissue evidence="2">Shoot tissue taken approximately 20 cm above the soil surface</tissue>
    </source>
</reference>
<dbReference type="Gene3D" id="3.30.70.270">
    <property type="match status" value="2"/>
</dbReference>
<dbReference type="EMBL" id="GBRH01175591">
    <property type="protein sequence ID" value="JAE22305.1"/>
    <property type="molecule type" value="Transcribed_RNA"/>
</dbReference>
<dbReference type="PANTHER" id="PTHR33064:SF37">
    <property type="entry name" value="RIBONUCLEASE H"/>
    <property type="match status" value="1"/>
</dbReference>